<dbReference type="Pfam" id="PF02687">
    <property type="entry name" value="FtsX"/>
    <property type="match status" value="1"/>
</dbReference>
<keyword evidence="6" id="KW-1003">Cell membrane</keyword>
<comment type="subcellular location">
    <subcellularLocation>
        <location evidence="1">Cell membrane</location>
        <topology evidence="1">Multi-pass membrane protein</topology>
    </subcellularLocation>
</comment>
<evidence type="ECO:0000313" key="13">
    <source>
        <dbReference type="EMBL" id="GGI11050.1"/>
    </source>
</evidence>
<evidence type="ECO:0000256" key="8">
    <source>
        <dbReference type="ARBA" id="ARBA00022989"/>
    </source>
</evidence>
<feature type="transmembrane region" description="Helical" evidence="11">
    <location>
        <begin position="242"/>
        <end position="264"/>
    </location>
</feature>
<organism evidence="13 14">
    <name type="scientific">Gottfriedia solisilvae</name>
    <dbReference type="NCBI Taxonomy" id="1516104"/>
    <lineage>
        <taxon>Bacteria</taxon>
        <taxon>Bacillati</taxon>
        <taxon>Bacillota</taxon>
        <taxon>Bacilli</taxon>
        <taxon>Bacillales</taxon>
        <taxon>Bacillaceae</taxon>
        <taxon>Gottfriedia</taxon>
    </lineage>
</organism>
<dbReference type="AlphaFoldDB" id="A0A8J3ACW5"/>
<comment type="subunit">
    <text evidence="3">The complex is composed of two ATP-binding proteins (HrtA), two transmembrane proteins (HrtB) and a solute-binding protein.</text>
</comment>
<comment type="similarity">
    <text evidence="2">Belongs to the ABC-4 integral membrane protein family. HrtB subfamily.</text>
</comment>
<evidence type="ECO:0000256" key="7">
    <source>
        <dbReference type="ARBA" id="ARBA00022692"/>
    </source>
</evidence>
<comment type="function">
    <text evidence="10">Part of the ABC transporter complex hrt involved in hemin import. Responsible for the translocation of the substrate across the membrane.</text>
</comment>
<dbReference type="PANTHER" id="PTHR43738:SF1">
    <property type="entry name" value="HEMIN TRANSPORT SYSTEM PERMEASE PROTEIN HRTB-RELATED"/>
    <property type="match status" value="1"/>
</dbReference>
<dbReference type="EMBL" id="BMHB01000001">
    <property type="protein sequence ID" value="GGI11050.1"/>
    <property type="molecule type" value="Genomic_DNA"/>
</dbReference>
<protein>
    <recommendedName>
        <fullName evidence="4">Putative hemin transport system permease protein HrtB</fullName>
    </recommendedName>
</protein>
<evidence type="ECO:0000256" key="9">
    <source>
        <dbReference type="ARBA" id="ARBA00023136"/>
    </source>
</evidence>
<sequence length="363" mass="40329">MMFLALREFKHAKFRFLLISCIMILISLLVLFVTGLAKGLSFDNASSIESMKANYIVLQKDSDKRLSHSTLNNENLNEVQQYISEKNATPLGIQMTTIMKDGESKKIDASFFAIDTNEFLQPKVIEGRMINNGTKSEVVVDASLKDDGIRLGDKIIDQISGKEFQVVGFTENQSFSHTPVIHLNFNEWTMIFNANQGFNAIALNTKSDHAKNLEEKIVGIEVIQKDEALKGIPGYKEEQGSLYMMIIFLFIIGAFVLAVFFYVITIQKINQFGVLKAIGSKTSYLAKNIVSQVLVLTVASLILSSLLTYGLSKILPNSMPFVYNLQLVVGCSLLFLVVALIGSLLSLYRITKIDAVEAIGRAN</sequence>
<name>A0A8J3ACW5_9BACI</name>
<evidence type="ECO:0000256" key="5">
    <source>
        <dbReference type="ARBA" id="ARBA00022448"/>
    </source>
</evidence>
<dbReference type="InterPro" id="IPR051125">
    <property type="entry name" value="ABC-4/HrtB_transporter"/>
</dbReference>
<evidence type="ECO:0000256" key="3">
    <source>
        <dbReference type="ARBA" id="ARBA00011131"/>
    </source>
</evidence>
<accession>A0A8J3ACW5</accession>
<feature type="transmembrane region" description="Helical" evidence="11">
    <location>
        <begin position="285"/>
        <end position="307"/>
    </location>
</feature>
<gene>
    <name evidence="13" type="ORF">GCM10007380_05880</name>
</gene>
<evidence type="ECO:0000313" key="14">
    <source>
        <dbReference type="Proteomes" id="UP000626244"/>
    </source>
</evidence>
<evidence type="ECO:0000256" key="11">
    <source>
        <dbReference type="SAM" id="Phobius"/>
    </source>
</evidence>
<evidence type="ECO:0000259" key="12">
    <source>
        <dbReference type="Pfam" id="PF02687"/>
    </source>
</evidence>
<dbReference type="Proteomes" id="UP000626244">
    <property type="component" value="Unassembled WGS sequence"/>
</dbReference>
<proteinExistence type="inferred from homology"/>
<feature type="domain" description="ABC3 transporter permease C-terminal" evidence="12">
    <location>
        <begin position="244"/>
        <end position="354"/>
    </location>
</feature>
<evidence type="ECO:0000256" key="4">
    <source>
        <dbReference type="ARBA" id="ARBA00016962"/>
    </source>
</evidence>
<evidence type="ECO:0000256" key="6">
    <source>
        <dbReference type="ARBA" id="ARBA00022475"/>
    </source>
</evidence>
<evidence type="ECO:0000256" key="2">
    <source>
        <dbReference type="ARBA" id="ARBA00008697"/>
    </source>
</evidence>
<comment type="caution">
    <text evidence="13">The sequence shown here is derived from an EMBL/GenBank/DDBJ whole genome shotgun (WGS) entry which is preliminary data.</text>
</comment>
<evidence type="ECO:0000256" key="1">
    <source>
        <dbReference type="ARBA" id="ARBA00004651"/>
    </source>
</evidence>
<dbReference type="GO" id="GO:0005886">
    <property type="term" value="C:plasma membrane"/>
    <property type="evidence" value="ECO:0007669"/>
    <property type="project" value="UniProtKB-SubCell"/>
</dbReference>
<dbReference type="InterPro" id="IPR003838">
    <property type="entry name" value="ABC3_permease_C"/>
</dbReference>
<keyword evidence="7 11" id="KW-0812">Transmembrane</keyword>
<keyword evidence="14" id="KW-1185">Reference proteome</keyword>
<feature type="transmembrane region" description="Helical" evidence="11">
    <location>
        <begin position="327"/>
        <end position="348"/>
    </location>
</feature>
<keyword evidence="8 11" id="KW-1133">Transmembrane helix</keyword>
<dbReference type="PANTHER" id="PTHR43738">
    <property type="entry name" value="ABC TRANSPORTER, MEMBRANE PROTEIN"/>
    <property type="match status" value="1"/>
</dbReference>
<reference evidence="14" key="1">
    <citation type="journal article" date="2019" name="Int. J. Syst. Evol. Microbiol.">
        <title>The Global Catalogue of Microorganisms (GCM) 10K type strain sequencing project: providing services to taxonomists for standard genome sequencing and annotation.</title>
        <authorList>
            <consortium name="The Broad Institute Genomics Platform"/>
            <consortium name="The Broad Institute Genome Sequencing Center for Infectious Disease"/>
            <person name="Wu L."/>
            <person name="Ma J."/>
        </authorList>
    </citation>
    <scope>NUCLEOTIDE SEQUENCE [LARGE SCALE GENOMIC DNA]</scope>
    <source>
        <strain evidence="14">CGMCC 1.14993</strain>
    </source>
</reference>
<keyword evidence="9 11" id="KW-0472">Membrane</keyword>
<evidence type="ECO:0000256" key="10">
    <source>
        <dbReference type="ARBA" id="ARBA00024973"/>
    </source>
</evidence>
<keyword evidence="5" id="KW-0813">Transport</keyword>